<proteinExistence type="predicted"/>
<reference evidence="7" key="1">
    <citation type="submission" date="2020-10" db="EMBL/GenBank/DDBJ databases">
        <authorList>
            <person name="Castelo-Branco R."/>
            <person name="Eusebio N."/>
            <person name="Adriana R."/>
            <person name="Vieira A."/>
            <person name="Brugerolle De Fraissinette N."/>
            <person name="Rezende De Castro R."/>
            <person name="Schneider M.P."/>
            <person name="Vasconcelos V."/>
            <person name="Leao P.N."/>
        </authorList>
    </citation>
    <scope>NUCLEOTIDE SEQUENCE</scope>
    <source>
        <strain evidence="7">LEGE 11480</strain>
    </source>
</reference>
<feature type="transmembrane region" description="Helical" evidence="5">
    <location>
        <begin position="162"/>
        <end position="183"/>
    </location>
</feature>
<dbReference type="InterPro" id="IPR051533">
    <property type="entry name" value="WaaL-like"/>
</dbReference>
<dbReference type="PANTHER" id="PTHR37422">
    <property type="entry name" value="TEICHURONIC ACID BIOSYNTHESIS PROTEIN TUAE"/>
    <property type="match status" value="1"/>
</dbReference>
<dbReference type="RefSeq" id="WP_264323415.1">
    <property type="nucleotide sequence ID" value="NZ_JADEXQ010000005.1"/>
</dbReference>
<dbReference type="PANTHER" id="PTHR37422:SF22">
    <property type="entry name" value="SLR1515 PROTEIN"/>
    <property type="match status" value="1"/>
</dbReference>
<feature type="transmembrane region" description="Helical" evidence="5">
    <location>
        <begin position="418"/>
        <end position="436"/>
    </location>
</feature>
<dbReference type="NCBIfam" id="TIGR00947">
    <property type="entry name" value="2A73"/>
    <property type="match status" value="1"/>
</dbReference>
<feature type="transmembrane region" description="Helical" evidence="5">
    <location>
        <begin position="263"/>
        <end position="280"/>
    </location>
</feature>
<keyword evidence="2 5" id="KW-0812">Transmembrane</keyword>
<dbReference type="InterPro" id="IPR007016">
    <property type="entry name" value="O-antigen_ligase-rel_domated"/>
</dbReference>
<dbReference type="Pfam" id="PF04932">
    <property type="entry name" value="Wzy_C"/>
    <property type="match status" value="1"/>
</dbReference>
<evidence type="ECO:0000256" key="1">
    <source>
        <dbReference type="ARBA" id="ARBA00004141"/>
    </source>
</evidence>
<evidence type="ECO:0000256" key="3">
    <source>
        <dbReference type="ARBA" id="ARBA00022989"/>
    </source>
</evidence>
<feature type="transmembrane region" description="Helical" evidence="5">
    <location>
        <begin position="215"/>
        <end position="233"/>
    </location>
</feature>
<gene>
    <name evidence="7" type="primary">ictB</name>
    <name evidence="7" type="ORF">IQ266_02315</name>
</gene>
<dbReference type="Proteomes" id="UP000625316">
    <property type="component" value="Unassembled WGS sequence"/>
</dbReference>
<evidence type="ECO:0000313" key="7">
    <source>
        <dbReference type="EMBL" id="MBE9028590.1"/>
    </source>
</evidence>
<keyword evidence="3 5" id="KW-1133">Transmembrane helix</keyword>
<keyword evidence="4 5" id="KW-0472">Membrane</keyword>
<evidence type="ECO:0000259" key="6">
    <source>
        <dbReference type="Pfam" id="PF04932"/>
    </source>
</evidence>
<evidence type="ECO:0000256" key="4">
    <source>
        <dbReference type="ARBA" id="ARBA00023136"/>
    </source>
</evidence>
<feature type="transmembrane region" description="Helical" evidence="5">
    <location>
        <begin position="448"/>
        <end position="468"/>
    </location>
</feature>
<feature type="domain" description="O-antigen ligase-related" evidence="6">
    <location>
        <begin position="245"/>
        <end position="391"/>
    </location>
</feature>
<comment type="subcellular location">
    <subcellularLocation>
        <location evidence="1">Membrane</location>
        <topology evidence="1">Multi-pass membrane protein</topology>
    </subcellularLocation>
</comment>
<keyword evidence="8" id="KW-1185">Reference proteome</keyword>
<name>A0A928VHS5_9CYAN</name>
<feature type="transmembrane region" description="Helical" evidence="5">
    <location>
        <begin position="240"/>
        <end position="257"/>
    </location>
</feature>
<feature type="transmembrane region" description="Helical" evidence="5">
    <location>
        <begin position="104"/>
        <end position="125"/>
    </location>
</feature>
<accession>A0A928VHS5</accession>
<feature type="transmembrane region" description="Helical" evidence="5">
    <location>
        <begin position="60"/>
        <end position="92"/>
    </location>
</feature>
<dbReference type="InterPro" id="IPR006007">
    <property type="entry name" value="Inorganic_carbon_transpt"/>
</dbReference>
<dbReference type="EMBL" id="JADEXQ010000005">
    <property type="protein sequence ID" value="MBE9028590.1"/>
    <property type="molecule type" value="Genomic_DNA"/>
</dbReference>
<organism evidence="7 8">
    <name type="scientific">Romeriopsis navalis LEGE 11480</name>
    <dbReference type="NCBI Taxonomy" id="2777977"/>
    <lineage>
        <taxon>Bacteria</taxon>
        <taxon>Bacillati</taxon>
        <taxon>Cyanobacteriota</taxon>
        <taxon>Cyanophyceae</taxon>
        <taxon>Leptolyngbyales</taxon>
        <taxon>Leptolyngbyaceae</taxon>
        <taxon>Romeriopsis</taxon>
        <taxon>Romeriopsis navalis</taxon>
    </lineage>
</organism>
<evidence type="ECO:0000313" key="8">
    <source>
        <dbReference type="Proteomes" id="UP000625316"/>
    </source>
</evidence>
<protein>
    <submittedName>
        <fullName evidence="7">Bicarbonate transporter, IctB family</fullName>
    </submittedName>
</protein>
<dbReference type="AlphaFoldDB" id="A0A928VHS5"/>
<feature type="transmembrane region" description="Helical" evidence="5">
    <location>
        <begin position="287"/>
        <end position="307"/>
    </location>
</feature>
<evidence type="ECO:0000256" key="5">
    <source>
        <dbReference type="SAM" id="Phobius"/>
    </source>
</evidence>
<evidence type="ECO:0000256" key="2">
    <source>
        <dbReference type="ARBA" id="ARBA00022692"/>
    </source>
</evidence>
<feature type="transmembrane region" description="Helical" evidence="5">
    <location>
        <begin position="131"/>
        <end position="150"/>
    </location>
</feature>
<feature type="transmembrane region" description="Helical" evidence="5">
    <location>
        <begin position="379"/>
        <end position="397"/>
    </location>
</feature>
<sequence length="482" mass="53894">MDSGSVKARPSIQTIWQQLTLSQLSLSEWRGASWLYRIVGMFHNWKYGSWCLQHSDAISLWLLGLFFGLAPFVSTSLMSVLLVGCAGFWFLLTIADGEQGKVRSGLTAIHLLVMLFWGISVVSIGTSPVKVAAIKGLAKLTLYLLLFVFMARVLRSRKLRDWLIGIYLHVSLIVSTYGIRQWIFGAEPLATWSDPTSEFADVTRVYSYLRNPNLLAGYLIPAIAFSIMAIFAWKRRGPKFLAAVMAVINTACLIFTFSRAGWIALVVMLVSIALLIGYWLHLYKRAWVLPAIVGGMVGFIALSVIFVPPVRSRVLSIFAMRGDSSNNFRMNVWTSVFQMIKDRPILGIGPGNDAFNLVYPIYSKARFTALGAYSVPLEIIVEAGFIGFACFNWLVLVTFGQAFEQLNRLRQANDRQGYWLIAAVATIVGLMFQGLFDTVWYRPQVNSLWWFAVAIIAGIVASQPTDFLTESRESIAQQTDKA</sequence>
<comment type="caution">
    <text evidence="7">The sequence shown here is derived from an EMBL/GenBank/DDBJ whole genome shotgun (WGS) entry which is preliminary data.</text>
</comment>
<dbReference type="GO" id="GO:0016020">
    <property type="term" value="C:membrane"/>
    <property type="evidence" value="ECO:0007669"/>
    <property type="project" value="UniProtKB-SubCell"/>
</dbReference>